<dbReference type="GO" id="GO:0016567">
    <property type="term" value="P:protein ubiquitination"/>
    <property type="evidence" value="ECO:0007669"/>
    <property type="project" value="InterPro"/>
</dbReference>
<dbReference type="EMBL" id="EF084758">
    <property type="protein sequence ID" value="ABK24069.1"/>
    <property type="molecule type" value="mRNA"/>
</dbReference>
<keyword evidence="9" id="KW-0862">Zinc</keyword>
<evidence type="ECO:0000256" key="5">
    <source>
        <dbReference type="ARBA" id="ARBA00022692"/>
    </source>
</evidence>
<dbReference type="PANTHER" id="PTHR47355:SF1">
    <property type="entry name" value="E3 UBIQUITIN-PROTEIN LIGASE SPL2"/>
    <property type="match status" value="1"/>
</dbReference>
<dbReference type="SMART" id="SM00184">
    <property type="entry name" value="RING"/>
    <property type="match status" value="1"/>
</dbReference>
<sequence length="394" mass="43903">MASHDREISQAITRIALAGDGAVLGLGLAVIAARTWFKFHSHSKALQSIQYTPVSHIADLRSLLPPPQDYGGDSGNRTSDPEQAEPLVIVRGKVQPTASVENGGRIEGEGVLTTHNSGDKAVIFEKTQTCLYNEWRGLFGWTADWRVLFGGSLKEQVTTSVRKVPFVLVENDGLQNLNFVHINLDESRHKLPLITVYHHLHPVQASPYTVFQAIFGRGYPVGLLDEEKILPPGKVITATGQLYLSHDGHPAIKSCKWLPYFLSDLTKDQLVEDITIGKAVLFWSGVVLSTAAVVVLSYAAFRNWHRWKEWRRQRQARQPREDPPASNAAEDESGNVPDGELCVVCLMRRRRSAFIPCGHHVCCSRCAQLVERDSNPKCPVCRQNVRNSVRIYDS</sequence>
<name>A9NTV8_PICSI</name>
<evidence type="ECO:0000256" key="6">
    <source>
        <dbReference type="ARBA" id="ARBA00022723"/>
    </source>
</evidence>
<feature type="domain" description="RING-type" evidence="15">
    <location>
        <begin position="342"/>
        <end position="382"/>
    </location>
</feature>
<dbReference type="Pfam" id="PF12483">
    <property type="entry name" value="GIDE"/>
    <property type="match status" value="1"/>
</dbReference>
<dbReference type="SUPFAM" id="SSF57850">
    <property type="entry name" value="RING/U-box"/>
    <property type="match status" value="1"/>
</dbReference>
<dbReference type="CDD" id="cd23145">
    <property type="entry name" value="RING-HC_SPL2-like"/>
    <property type="match status" value="1"/>
</dbReference>
<dbReference type="Gene3D" id="3.30.40.10">
    <property type="entry name" value="Zinc/RING finger domain, C3HC4 (zinc finger)"/>
    <property type="match status" value="1"/>
</dbReference>
<dbReference type="Pfam" id="PF13920">
    <property type="entry name" value="zf-C3HC4_3"/>
    <property type="match status" value="1"/>
</dbReference>
<feature type="transmembrane region" description="Helical" evidence="14">
    <location>
        <begin position="12"/>
        <end position="37"/>
    </location>
</feature>
<reference evidence="16" key="1">
    <citation type="journal article" date="2008" name="BMC Genomics">
        <title>A conifer genomics resource of 200,000 spruce (Picea spp.) ESTs and 6,464 high-quality, sequence-finished full-length cDNAs for Sitka spruce (Picea sitchensis).</title>
        <authorList>
            <person name="Ralph S.G."/>
            <person name="Chun H.J."/>
            <person name="Kolosova N."/>
            <person name="Cooper D."/>
            <person name="Oddy C."/>
            <person name="Ritland C.E."/>
            <person name="Kirkpatrick R."/>
            <person name="Moore R."/>
            <person name="Barber S."/>
            <person name="Holt R.A."/>
            <person name="Jones S.J."/>
            <person name="Marra M.A."/>
            <person name="Douglas C.J."/>
            <person name="Ritland K."/>
            <person name="Bohlmann J."/>
        </authorList>
    </citation>
    <scope>NUCLEOTIDE SEQUENCE</scope>
    <source>
        <tissue evidence="16">Green portion of the leader tissue</tissue>
    </source>
</reference>
<organism evidence="16">
    <name type="scientific">Picea sitchensis</name>
    <name type="common">Sitka spruce</name>
    <name type="synonym">Pinus sitchensis</name>
    <dbReference type="NCBI Taxonomy" id="3332"/>
    <lineage>
        <taxon>Eukaryota</taxon>
        <taxon>Viridiplantae</taxon>
        <taxon>Streptophyta</taxon>
        <taxon>Embryophyta</taxon>
        <taxon>Tracheophyta</taxon>
        <taxon>Spermatophyta</taxon>
        <taxon>Pinopsida</taxon>
        <taxon>Pinidae</taxon>
        <taxon>Conifers I</taxon>
        <taxon>Pinales</taxon>
        <taxon>Pinaceae</taxon>
        <taxon>Picea</taxon>
    </lineage>
</organism>
<keyword evidence="5 14" id="KW-0812">Transmembrane</keyword>
<evidence type="ECO:0000256" key="9">
    <source>
        <dbReference type="ARBA" id="ARBA00022833"/>
    </source>
</evidence>
<feature type="region of interest" description="Disordered" evidence="13">
    <location>
        <begin position="314"/>
        <end position="333"/>
    </location>
</feature>
<evidence type="ECO:0000256" key="13">
    <source>
        <dbReference type="SAM" id="MobiDB-lite"/>
    </source>
</evidence>
<dbReference type="FunFam" id="1.10.1170.10:FF:000002">
    <property type="entry name" value="Baculoviral IAP repeat containing 7"/>
    <property type="match status" value="1"/>
</dbReference>
<comment type="catalytic activity">
    <reaction evidence="1">
        <text>S-ubiquitinyl-[E2 ubiquitin-conjugating enzyme]-L-cysteine + [acceptor protein]-L-lysine = [E2 ubiquitin-conjugating enzyme]-L-cysteine + N(6)-ubiquitinyl-[acceptor protein]-L-lysine.</text>
        <dbReference type="EC" id="2.3.2.27"/>
    </reaction>
</comment>
<keyword evidence="10 14" id="KW-1133">Transmembrane helix</keyword>
<comment type="subcellular location">
    <subcellularLocation>
        <location evidence="2">Membrane</location>
        <topology evidence="2">Multi-pass membrane protein</topology>
    </subcellularLocation>
</comment>
<evidence type="ECO:0000256" key="3">
    <source>
        <dbReference type="ARBA" id="ARBA00012483"/>
    </source>
</evidence>
<dbReference type="InterPro" id="IPR044247">
    <property type="entry name" value="SPL2-like"/>
</dbReference>
<dbReference type="PROSITE" id="PS50089">
    <property type="entry name" value="ZF_RING_2"/>
    <property type="match status" value="1"/>
</dbReference>
<feature type="compositionally biased region" description="Basic and acidic residues" evidence="13">
    <location>
        <begin position="314"/>
        <end position="323"/>
    </location>
</feature>
<keyword evidence="4" id="KW-0808">Transferase</keyword>
<dbReference type="GO" id="GO:0061630">
    <property type="term" value="F:ubiquitin protein ligase activity"/>
    <property type="evidence" value="ECO:0007669"/>
    <property type="project" value="UniProtKB-EC"/>
</dbReference>
<evidence type="ECO:0000256" key="8">
    <source>
        <dbReference type="ARBA" id="ARBA00022786"/>
    </source>
</evidence>
<dbReference type="GO" id="GO:0016020">
    <property type="term" value="C:membrane"/>
    <property type="evidence" value="ECO:0007669"/>
    <property type="project" value="UniProtKB-SubCell"/>
</dbReference>
<dbReference type="AlphaFoldDB" id="A9NTV8"/>
<dbReference type="InterPro" id="IPR013083">
    <property type="entry name" value="Znf_RING/FYVE/PHD"/>
</dbReference>
<evidence type="ECO:0000256" key="1">
    <source>
        <dbReference type="ARBA" id="ARBA00000900"/>
    </source>
</evidence>
<dbReference type="InterPro" id="IPR022170">
    <property type="entry name" value="MUL1-like"/>
</dbReference>
<keyword evidence="11 14" id="KW-0472">Membrane</keyword>
<dbReference type="InterPro" id="IPR001841">
    <property type="entry name" value="Znf_RING"/>
</dbReference>
<keyword evidence="7 12" id="KW-0863">Zinc-finger</keyword>
<evidence type="ECO:0000256" key="7">
    <source>
        <dbReference type="ARBA" id="ARBA00022771"/>
    </source>
</evidence>
<evidence type="ECO:0000256" key="4">
    <source>
        <dbReference type="ARBA" id="ARBA00022679"/>
    </source>
</evidence>
<dbReference type="EC" id="2.3.2.27" evidence="3"/>
<accession>A9NTV8</accession>
<dbReference type="PANTHER" id="PTHR47355">
    <property type="entry name" value="E3 UBIQUITIN-PROTEIN LIGASE SPL2"/>
    <property type="match status" value="1"/>
</dbReference>
<proteinExistence type="evidence at transcript level"/>
<keyword evidence="6" id="KW-0479">Metal-binding</keyword>
<feature type="transmembrane region" description="Helical" evidence="14">
    <location>
        <begin position="280"/>
        <end position="301"/>
    </location>
</feature>
<evidence type="ECO:0000256" key="10">
    <source>
        <dbReference type="ARBA" id="ARBA00022989"/>
    </source>
</evidence>
<keyword evidence="8" id="KW-0833">Ubl conjugation pathway</keyword>
<dbReference type="GO" id="GO:0008270">
    <property type="term" value="F:zinc ion binding"/>
    <property type="evidence" value="ECO:0007669"/>
    <property type="project" value="UniProtKB-KW"/>
</dbReference>
<evidence type="ECO:0000256" key="2">
    <source>
        <dbReference type="ARBA" id="ARBA00004141"/>
    </source>
</evidence>
<evidence type="ECO:0000256" key="14">
    <source>
        <dbReference type="SAM" id="Phobius"/>
    </source>
</evidence>
<dbReference type="OMA" id="RWPQSDY"/>
<evidence type="ECO:0000259" key="15">
    <source>
        <dbReference type="PROSITE" id="PS50089"/>
    </source>
</evidence>
<evidence type="ECO:0000313" key="16">
    <source>
        <dbReference type="EMBL" id="ABK24069.1"/>
    </source>
</evidence>
<evidence type="ECO:0000256" key="11">
    <source>
        <dbReference type="ARBA" id="ARBA00023136"/>
    </source>
</evidence>
<protein>
    <recommendedName>
        <fullName evidence="3">RING-type E3 ubiquitin transferase</fullName>
        <ecNumber evidence="3">2.3.2.27</ecNumber>
    </recommendedName>
</protein>
<evidence type="ECO:0000256" key="12">
    <source>
        <dbReference type="PROSITE-ProRule" id="PRU00175"/>
    </source>
</evidence>